<dbReference type="AlphaFoldDB" id="A0A4R6YR51"/>
<dbReference type="EMBL" id="SNZH01000013">
    <property type="protein sequence ID" value="TDR40481.1"/>
    <property type="molecule type" value="Genomic_DNA"/>
</dbReference>
<sequence length="233" mass="25073">MPLPITPESHEALHSLNVEVASLPGFDRRAVWSPGRRPMPSVDHYLGLFELTDRASAVLRAALAPDSSGAGAAAALASMAPKSEKHHPRTIFRRNAPSCVGSWRSTSLLMRHAAAYAGGSHESRSKADTGCACTGDGTRHPRRLTGPRETAASRHAGKGRTAGTCPQGSFSPPTGLVRGREPGWPRDWSAAEILGLLLEGKERTGDSPTMRLGMRQRGEQQFQQRASKRRLTL</sequence>
<feature type="region of interest" description="Disordered" evidence="1">
    <location>
        <begin position="199"/>
        <end position="233"/>
    </location>
</feature>
<comment type="caution">
    <text evidence="2">The sequence shown here is derived from an EMBL/GenBank/DDBJ whole genome shotgun (WGS) entry which is preliminary data.</text>
</comment>
<evidence type="ECO:0000313" key="3">
    <source>
        <dbReference type="Proteomes" id="UP000295293"/>
    </source>
</evidence>
<name>A0A4R6YR51_9GAMM</name>
<feature type="region of interest" description="Disordered" evidence="1">
    <location>
        <begin position="124"/>
        <end position="183"/>
    </location>
</feature>
<organism evidence="2 3">
    <name type="scientific">Tahibacter aquaticus</name>
    <dbReference type="NCBI Taxonomy" id="520092"/>
    <lineage>
        <taxon>Bacteria</taxon>
        <taxon>Pseudomonadati</taxon>
        <taxon>Pseudomonadota</taxon>
        <taxon>Gammaproteobacteria</taxon>
        <taxon>Lysobacterales</taxon>
        <taxon>Rhodanobacteraceae</taxon>
        <taxon>Tahibacter</taxon>
    </lineage>
</organism>
<dbReference type="Proteomes" id="UP000295293">
    <property type="component" value="Unassembled WGS sequence"/>
</dbReference>
<evidence type="ECO:0000256" key="1">
    <source>
        <dbReference type="SAM" id="MobiDB-lite"/>
    </source>
</evidence>
<evidence type="ECO:0000313" key="2">
    <source>
        <dbReference type="EMBL" id="TDR40481.1"/>
    </source>
</evidence>
<accession>A0A4R6YR51</accession>
<reference evidence="2 3" key="1">
    <citation type="submission" date="2019-03" db="EMBL/GenBank/DDBJ databases">
        <title>Genomic Encyclopedia of Type Strains, Phase IV (KMG-IV): sequencing the most valuable type-strain genomes for metagenomic binning, comparative biology and taxonomic classification.</title>
        <authorList>
            <person name="Goeker M."/>
        </authorList>
    </citation>
    <scope>NUCLEOTIDE SEQUENCE [LARGE SCALE GENOMIC DNA]</scope>
    <source>
        <strain evidence="2 3">DSM 21667</strain>
    </source>
</reference>
<keyword evidence="3" id="KW-1185">Reference proteome</keyword>
<proteinExistence type="predicted"/>
<protein>
    <submittedName>
        <fullName evidence="2">Uncharacterized protein</fullName>
    </submittedName>
</protein>
<gene>
    <name evidence="2" type="ORF">DFR29_113183</name>
</gene>